<accession>A0ABR2MFU2</accession>
<feature type="region of interest" description="Disordered" evidence="1">
    <location>
        <begin position="101"/>
        <end position="197"/>
    </location>
</feature>
<evidence type="ECO:0000256" key="1">
    <source>
        <dbReference type="SAM" id="MobiDB-lite"/>
    </source>
</evidence>
<protein>
    <submittedName>
        <fullName evidence="2">Uncharacterized protein</fullName>
    </submittedName>
</protein>
<proteinExistence type="predicted"/>
<organism evidence="2 3">
    <name type="scientific">Platanthera guangdongensis</name>
    <dbReference type="NCBI Taxonomy" id="2320717"/>
    <lineage>
        <taxon>Eukaryota</taxon>
        <taxon>Viridiplantae</taxon>
        <taxon>Streptophyta</taxon>
        <taxon>Embryophyta</taxon>
        <taxon>Tracheophyta</taxon>
        <taxon>Spermatophyta</taxon>
        <taxon>Magnoliopsida</taxon>
        <taxon>Liliopsida</taxon>
        <taxon>Asparagales</taxon>
        <taxon>Orchidaceae</taxon>
        <taxon>Orchidoideae</taxon>
        <taxon>Orchideae</taxon>
        <taxon>Orchidinae</taxon>
        <taxon>Platanthera</taxon>
    </lineage>
</organism>
<gene>
    <name evidence="2" type="ORF">KSP40_PGU006498</name>
</gene>
<evidence type="ECO:0000313" key="2">
    <source>
        <dbReference type="EMBL" id="KAK8962449.1"/>
    </source>
</evidence>
<reference evidence="2 3" key="1">
    <citation type="journal article" date="2022" name="Nat. Plants">
        <title>Genomes of leafy and leafless Platanthera orchids illuminate the evolution of mycoheterotrophy.</title>
        <authorList>
            <person name="Li M.H."/>
            <person name="Liu K.W."/>
            <person name="Li Z."/>
            <person name="Lu H.C."/>
            <person name="Ye Q.L."/>
            <person name="Zhang D."/>
            <person name="Wang J.Y."/>
            <person name="Li Y.F."/>
            <person name="Zhong Z.M."/>
            <person name="Liu X."/>
            <person name="Yu X."/>
            <person name="Liu D.K."/>
            <person name="Tu X.D."/>
            <person name="Liu B."/>
            <person name="Hao Y."/>
            <person name="Liao X.Y."/>
            <person name="Jiang Y.T."/>
            <person name="Sun W.H."/>
            <person name="Chen J."/>
            <person name="Chen Y.Q."/>
            <person name="Ai Y."/>
            <person name="Zhai J.W."/>
            <person name="Wu S.S."/>
            <person name="Zhou Z."/>
            <person name="Hsiao Y.Y."/>
            <person name="Wu W.L."/>
            <person name="Chen Y.Y."/>
            <person name="Lin Y.F."/>
            <person name="Hsu J.L."/>
            <person name="Li C.Y."/>
            <person name="Wang Z.W."/>
            <person name="Zhao X."/>
            <person name="Zhong W.Y."/>
            <person name="Ma X.K."/>
            <person name="Ma L."/>
            <person name="Huang J."/>
            <person name="Chen G.Z."/>
            <person name="Huang M.Z."/>
            <person name="Huang L."/>
            <person name="Peng D.H."/>
            <person name="Luo Y.B."/>
            <person name="Zou S.Q."/>
            <person name="Chen S.P."/>
            <person name="Lan S."/>
            <person name="Tsai W.C."/>
            <person name="Van de Peer Y."/>
            <person name="Liu Z.J."/>
        </authorList>
    </citation>
    <scope>NUCLEOTIDE SEQUENCE [LARGE SCALE GENOMIC DNA]</scope>
    <source>
        <strain evidence="2">Lor288</strain>
    </source>
</reference>
<sequence length="197" mass="21021">MVASTSSTTMNPDSIQEAEVLKETKQYTYKDGPNFVFMDLIVADFELDVLTVFLLLVELVTIDALGEHLTVPSLRPVPLIALGSQSWSRVGQHVRINFGQPRALLGKQVPSAGDKRTPPEKTSQPGVSKTPPPAAGTSQLPASNLPPPPPLPSTSFAPDDIHFMPTSTSGIPPAGSSRGGEMENPRTSSRQEGEGEH</sequence>
<dbReference type="Proteomes" id="UP001412067">
    <property type="component" value="Unassembled WGS sequence"/>
</dbReference>
<name>A0ABR2MFU2_9ASPA</name>
<evidence type="ECO:0000313" key="3">
    <source>
        <dbReference type="Proteomes" id="UP001412067"/>
    </source>
</evidence>
<dbReference type="EMBL" id="JBBWWR010000008">
    <property type="protein sequence ID" value="KAK8962449.1"/>
    <property type="molecule type" value="Genomic_DNA"/>
</dbReference>
<feature type="compositionally biased region" description="Basic and acidic residues" evidence="1">
    <location>
        <begin position="180"/>
        <end position="197"/>
    </location>
</feature>
<keyword evidence="3" id="KW-1185">Reference proteome</keyword>
<comment type="caution">
    <text evidence="2">The sequence shown here is derived from an EMBL/GenBank/DDBJ whole genome shotgun (WGS) entry which is preliminary data.</text>
</comment>